<organism evidence="2 3">
    <name type="scientific">Lyophyllum shimeji</name>
    <name type="common">Hon-shimeji</name>
    <name type="synonym">Tricholoma shimeji</name>
    <dbReference type="NCBI Taxonomy" id="47721"/>
    <lineage>
        <taxon>Eukaryota</taxon>
        <taxon>Fungi</taxon>
        <taxon>Dikarya</taxon>
        <taxon>Basidiomycota</taxon>
        <taxon>Agaricomycotina</taxon>
        <taxon>Agaricomycetes</taxon>
        <taxon>Agaricomycetidae</taxon>
        <taxon>Agaricales</taxon>
        <taxon>Tricholomatineae</taxon>
        <taxon>Lyophyllaceae</taxon>
        <taxon>Lyophyllum</taxon>
    </lineage>
</organism>
<gene>
    <name evidence="2" type="ORF">LshimejAT787_1302480</name>
</gene>
<dbReference type="Pfam" id="PF01738">
    <property type="entry name" value="DLH"/>
    <property type="match status" value="1"/>
</dbReference>
<evidence type="ECO:0000313" key="3">
    <source>
        <dbReference type="Proteomes" id="UP001063166"/>
    </source>
</evidence>
<dbReference type="AlphaFoldDB" id="A0A9P3USM0"/>
<sequence>MTRRKHNHCLFLSHHLVGSLKGPVAPCLITINAMSLCKACISGVTHEGTPQGKWEEIGDVNSYVATPTIDYPKDKVVLFLTDVFGPQFLNNQLLADDFARNGFRTIIPDYLNSDPIPASMMNSDGTKVDINAWKANHGPDKTRPALDKVLAALKAEGVVAIGATGYCFGGRYVFDLAFENIIQVAATSHPSLLQIPADLEKYAATSRAPLLINSCTVDQQFPPEAQAKADEIFGNGKFAPGYKREYFEGCTHGFAVRGDMSDPKVKAGKEGAFKATVESGS</sequence>
<dbReference type="EMBL" id="BRPK01000013">
    <property type="protein sequence ID" value="GLB43347.1"/>
    <property type="molecule type" value="Genomic_DNA"/>
</dbReference>
<keyword evidence="3" id="KW-1185">Reference proteome</keyword>
<dbReference type="SUPFAM" id="SSF53474">
    <property type="entry name" value="alpha/beta-Hydrolases"/>
    <property type="match status" value="1"/>
</dbReference>
<dbReference type="InterPro" id="IPR029058">
    <property type="entry name" value="AB_hydrolase_fold"/>
</dbReference>
<dbReference type="Gene3D" id="3.40.50.1820">
    <property type="entry name" value="alpha/beta hydrolase"/>
    <property type="match status" value="1"/>
</dbReference>
<evidence type="ECO:0000313" key="2">
    <source>
        <dbReference type="EMBL" id="GLB43347.1"/>
    </source>
</evidence>
<dbReference type="OrthoDB" id="17560at2759"/>
<evidence type="ECO:0000259" key="1">
    <source>
        <dbReference type="Pfam" id="PF01738"/>
    </source>
</evidence>
<dbReference type="InterPro" id="IPR002925">
    <property type="entry name" value="Dienelactn_hydro"/>
</dbReference>
<comment type="caution">
    <text evidence="2">The sequence shown here is derived from an EMBL/GenBank/DDBJ whole genome shotgun (WGS) entry which is preliminary data.</text>
</comment>
<proteinExistence type="predicted"/>
<name>A0A9P3USM0_LYOSH</name>
<protein>
    <submittedName>
        <fullName evidence="2">Dienelactone hydrolase family protein</fullName>
    </submittedName>
</protein>
<keyword evidence="2" id="KW-0378">Hydrolase</keyword>
<dbReference type="Proteomes" id="UP001063166">
    <property type="component" value="Unassembled WGS sequence"/>
</dbReference>
<dbReference type="GO" id="GO:0016787">
    <property type="term" value="F:hydrolase activity"/>
    <property type="evidence" value="ECO:0007669"/>
    <property type="project" value="UniProtKB-KW"/>
</dbReference>
<dbReference type="PANTHER" id="PTHR17630">
    <property type="entry name" value="DIENELACTONE HYDROLASE"/>
    <property type="match status" value="1"/>
</dbReference>
<accession>A0A9P3USM0</accession>
<dbReference type="PANTHER" id="PTHR17630:SF44">
    <property type="entry name" value="PROTEIN AIM2"/>
    <property type="match status" value="1"/>
</dbReference>
<reference evidence="2" key="1">
    <citation type="submission" date="2022-07" db="EMBL/GenBank/DDBJ databases">
        <title>The genome of Lyophyllum shimeji provides insight into the initial evolution of ectomycorrhizal fungal genome.</title>
        <authorList>
            <person name="Kobayashi Y."/>
            <person name="Shibata T."/>
            <person name="Hirakawa H."/>
            <person name="Shigenobu S."/>
            <person name="Nishiyama T."/>
            <person name="Yamada A."/>
            <person name="Hasebe M."/>
            <person name="Kawaguchi M."/>
        </authorList>
    </citation>
    <scope>NUCLEOTIDE SEQUENCE</scope>
    <source>
        <strain evidence="2">AT787</strain>
    </source>
</reference>
<feature type="domain" description="Dienelactone hydrolase" evidence="1">
    <location>
        <begin position="61"/>
        <end position="278"/>
    </location>
</feature>